<gene>
    <name evidence="1" type="ORF">CYNAS_LOCUS18644</name>
</gene>
<organism evidence="1 2">
    <name type="scientific">Cylicocyclus nassatus</name>
    <name type="common">Nematode worm</name>
    <dbReference type="NCBI Taxonomy" id="53992"/>
    <lineage>
        <taxon>Eukaryota</taxon>
        <taxon>Metazoa</taxon>
        <taxon>Ecdysozoa</taxon>
        <taxon>Nematoda</taxon>
        <taxon>Chromadorea</taxon>
        <taxon>Rhabditida</taxon>
        <taxon>Rhabditina</taxon>
        <taxon>Rhabditomorpha</taxon>
        <taxon>Strongyloidea</taxon>
        <taxon>Strongylidae</taxon>
        <taxon>Cylicocyclus</taxon>
    </lineage>
</organism>
<proteinExistence type="predicted"/>
<evidence type="ECO:0000313" key="1">
    <source>
        <dbReference type="EMBL" id="CAJ0606661.1"/>
    </source>
</evidence>
<accession>A0AA36H9J2</accession>
<reference evidence="1" key="1">
    <citation type="submission" date="2023-07" db="EMBL/GenBank/DDBJ databases">
        <authorList>
            <consortium name="CYATHOMIX"/>
        </authorList>
    </citation>
    <scope>NUCLEOTIDE SEQUENCE</scope>
    <source>
        <strain evidence="1">N/A</strain>
    </source>
</reference>
<dbReference type="Proteomes" id="UP001176961">
    <property type="component" value="Unassembled WGS sequence"/>
</dbReference>
<dbReference type="AlphaFoldDB" id="A0AA36H9J2"/>
<sequence length="147" mass="17332">MNMRIGSFCSCIKSRDGENWNLNEKGTKVYQFDSVASLLIESGFIEDALVHIACDTSKTLSDFFYVPQKRLSYVADVIEVFFEAGMFVELAMIKILQTVPHIRPDLRRFFYIPYYHRPIWYMFYDSEKIMVHPIKINQAVELRTRAR</sequence>
<protein>
    <submittedName>
        <fullName evidence="1">Uncharacterized protein</fullName>
    </submittedName>
</protein>
<dbReference type="EMBL" id="CATQJL010000316">
    <property type="protein sequence ID" value="CAJ0606661.1"/>
    <property type="molecule type" value="Genomic_DNA"/>
</dbReference>
<name>A0AA36H9J2_CYLNA</name>
<comment type="caution">
    <text evidence="1">The sequence shown here is derived from an EMBL/GenBank/DDBJ whole genome shotgun (WGS) entry which is preliminary data.</text>
</comment>
<keyword evidence="2" id="KW-1185">Reference proteome</keyword>
<evidence type="ECO:0000313" key="2">
    <source>
        <dbReference type="Proteomes" id="UP001176961"/>
    </source>
</evidence>